<gene>
    <name evidence="1" type="primary">GRM5_2</name>
    <name evidence="1" type="ORF">K3G42_007057</name>
</gene>
<comment type="caution">
    <text evidence="1">The sequence shown here is derived from an EMBL/GenBank/DDBJ whole genome shotgun (WGS) entry which is preliminary data.</text>
</comment>
<evidence type="ECO:0000313" key="1">
    <source>
        <dbReference type="EMBL" id="KAH8004296.1"/>
    </source>
</evidence>
<keyword evidence="2" id="KW-1185">Reference proteome</keyword>
<name>A0ACB8FG34_9SAUR</name>
<dbReference type="Proteomes" id="UP000827872">
    <property type="component" value="Linkage Group LG04"/>
</dbReference>
<protein>
    <submittedName>
        <fullName evidence="1">Metabotropic glutamate receptor 5</fullName>
    </submittedName>
</protein>
<reference evidence="1" key="1">
    <citation type="submission" date="2021-08" db="EMBL/GenBank/DDBJ databases">
        <title>The first chromosome-level gecko genome reveals the dynamic sex chromosomes of Neotropical dwarf geckos (Sphaerodactylidae: Sphaerodactylus).</title>
        <authorList>
            <person name="Pinto B.J."/>
            <person name="Keating S.E."/>
            <person name="Gamble T."/>
        </authorList>
    </citation>
    <scope>NUCLEOTIDE SEQUENCE</scope>
    <source>
        <strain evidence="1">TG3544</strain>
    </source>
</reference>
<dbReference type="EMBL" id="CM037617">
    <property type="protein sequence ID" value="KAH8004296.1"/>
    <property type="molecule type" value="Genomic_DNA"/>
</dbReference>
<keyword evidence="1" id="KW-0675">Receptor</keyword>
<evidence type="ECO:0000313" key="2">
    <source>
        <dbReference type="Proteomes" id="UP000827872"/>
    </source>
</evidence>
<accession>A0ACB8FG34</accession>
<organism evidence="1 2">
    <name type="scientific">Sphaerodactylus townsendi</name>
    <dbReference type="NCBI Taxonomy" id="933632"/>
    <lineage>
        <taxon>Eukaryota</taxon>
        <taxon>Metazoa</taxon>
        <taxon>Chordata</taxon>
        <taxon>Craniata</taxon>
        <taxon>Vertebrata</taxon>
        <taxon>Euteleostomi</taxon>
        <taxon>Lepidosauria</taxon>
        <taxon>Squamata</taxon>
        <taxon>Bifurcata</taxon>
        <taxon>Gekkota</taxon>
        <taxon>Sphaerodactylidae</taxon>
        <taxon>Sphaerodactylus</taxon>
    </lineage>
</organism>
<sequence>MGFVINAIYSMAYGLHNMQTLLCPGYAGLCDAMKPIDGRKLLDALMKANFTGVSGDVISFDENGDSPGRYEIMNFKKMGKDYFDYINVGSWDNGELKMDDDEVWSKKNSIIRSVCSDPCEKDEIKVIRKGEVSCCWTCTRCKENEFVFDEYTCKACELGSWPNEELTGRHIRIQFLNDIMSVALDTALHF</sequence>
<proteinExistence type="predicted"/>